<dbReference type="AlphaFoldDB" id="A0A1L7WPJ3"/>
<dbReference type="Gene3D" id="2.160.20.80">
    <property type="entry name" value="E3 ubiquitin-protein ligase SopA"/>
    <property type="match status" value="1"/>
</dbReference>
<protein>
    <submittedName>
        <fullName evidence="1">Uncharacterized protein</fullName>
    </submittedName>
</protein>
<reference evidence="1 2" key="1">
    <citation type="submission" date="2016-03" db="EMBL/GenBank/DDBJ databases">
        <authorList>
            <person name="Ploux O."/>
        </authorList>
    </citation>
    <scope>NUCLEOTIDE SEQUENCE [LARGE SCALE GENOMIC DNA]</scope>
    <source>
        <strain evidence="1 2">UAMH 11012</strain>
    </source>
</reference>
<dbReference type="EMBL" id="FJOG01000005">
    <property type="protein sequence ID" value="CZR54703.1"/>
    <property type="molecule type" value="Genomic_DNA"/>
</dbReference>
<evidence type="ECO:0000313" key="2">
    <source>
        <dbReference type="Proteomes" id="UP000184330"/>
    </source>
</evidence>
<dbReference type="Proteomes" id="UP000184330">
    <property type="component" value="Unassembled WGS sequence"/>
</dbReference>
<name>A0A1L7WPJ3_9HELO</name>
<organism evidence="1 2">
    <name type="scientific">Phialocephala subalpina</name>
    <dbReference type="NCBI Taxonomy" id="576137"/>
    <lineage>
        <taxon>Eukaryota</taxon>
        <taxon>Fungi</taxon>
        <taxon>Dikarya</taxon>
        <taxon>Ascomycota</taxon>
        <taxon>Pezizomycotina</taxon>
        <taxon>Leotiomycetes</taxon>
        <taxon>Helotiales</taxon>
        <taxon>Mollisiaceae</taxon>
        <taxon>Phialocephala</taxon>
        <taxon>Phialocephala fortinii species complex</taxon>
    </lineage>
</organism>
<keyword evidence="2" id="KW-1185">Reference proteome</keyword>
<dbReference type="SUPFAM" id="SSF141571">
    <property type="entry name" value="Pentapeptide repeat-like"/>
    <property type="match status" value="1"/>
</dbReference>
<accession>A0A1L7WPJ3</accession>
<evidence type="ECO:0000313" key="1">
    <source>
        <dbReference type="EMBL" id="CZR54703.1"/>
    </source>
</evidence>
<sequence>MASVAMALPTPDTQLVTITIPRVEDYPIIESSTLNGSLHRRTSFKLCTLRYVEIHCSTISECELDNCKLFNCTVQKSTLAASSLHECRTSSSSMEKCQMTSSPLAFRRFPPELREMIFQGRITNITNNRRRMPKILIALRCDPEMYQETLRCYYKLNSFTVLKSNLPKCLQVSSKALANIEKLKIKSLPLAPSDFPESFWRCPRVREFSIEPMSVNELFSWTRFVLLRLHNISKLRVAIATTPGRSQRKRQCHRGLLLSLQRLDKHLECAGKLERVSTGKFQYWIWKAPEGERLRWRGSSLEMLSG</sequence>
<dbReference type="OrthoDB" id="3485480at2759"/>
<gene>
    <name evidence="1" type="ORF">PAC_04587</name>
</gene>
<proteinExistence type="predicted"/>